<evidence type="ECO:0000313" key="12">
    <source>
        <dbReference type="Proteomes" id="UP000886687"/>
    </source>
</evidence>
<reference evidence="11" key="1">
    <citation type="journal article" date="2021" name="Proc. Natl. Acad. Sci. U.S.A.">
        <title>Global biogeography of chemosynthetic symbionts reveals both localized and globally distributed symbiont groups. .</title>
        <authorList>
            <person name="Osvatic J.T."/>
            <person name="Wilkins L.G.E."/>
            <person name="Leibrecht L."/>
            <person name="Leray M."/>
            <person name="Zauner S."/>
            <person name="Polzin J."/>
            <person name="Camacho Y."/>
            <person name="Gros O."/>
            <person name="van Gils J.A."/>
            <person name="Eisen J.A."/>
            <person name="Petersen J.M."/>
            <person name="Yuen B."/>
        </authorList>
    </citation>
    <scope>NUCLEOTIDE SEQUENCE</scope>
    <source>
        <strain evidence="11">MAGL173</strain>
    </source>
</reference>
<dbReference type="FunFam" id="3.40.50.1000:FF:000025">
    <property type="entry name" value="HAD hydrolase, family IB"/>
    <property type="match status" value="1"/>
</dbReference>
<dbReference type="InterPro" id="IPR006385">
    <property type="entry name" value="HAD_hydro_SerB1"/>
</dbReference>
<evidence type="ECO:0000256" key="4">
    <source>
        <dbReference type="ARBA" id="ARBA00021697"/>
    </source>
</evidence>
<name>A0A9E4K8J4_9GAMM</name>
<keyword evidence="7" id="KW-0460">Magnesium</keyword>
<evidence type="ECO:0000313" key="11">
    <source>
        <dbReference type="EMBL" id="MCG7941212.1"/>
    </source>
</evidence>
<dbReference type="SUPFAM" id="SSF56784">
    <property type="entry name" value="HAD-like"/>
    <property type="match status" value="1"/>
</dbReference>
<dbReference type="PANTHER" id="PTHR43344:SF13">
    <property type="entry name" value="PHOSPHATASE RV3661-RELATED"/>
    <property type="match status" value="1"/>
</dbReference>
<dbReference type="NCBIfam" id="TIGR01490">
    <property type="entry name" value="HAD-SF-IB-hyp1"/>
    <property type="match status" value="1"/>
</dbReference>
<comment type="catalytic activity">
    <reaction evidence="9">
        <text>L-histidinol phosphate + H2O = L-histidinol + phosphate</text>
        <dbReference type="Rhea" id="RHEA:14465"/>
        <dbReference type="ChEBI" id="CHEBI:15377"/>
        <dbReference type="ChEBI" id="CHEBI:43474"/>
        <dbReference type="ChEBI" id="CHEBI:57699"/>
        <dbReference type="ChEBI" id="CHEBI:57980"/>
        <dbReference type="EC" id="3.1.3.15"/>
    </reaction>
    <physiologicalReaction direction="left-to-right" evidence="9">
        <dbReference type="Rhea" id="RHEA:14466"/>
    </physiologicalReaction>
</comment>
<dbReference type="CDD" id="cd02612">
    <property type="entry name" value="HAD_PGPPase"/>
    <property type="match status" value="1"/>
</dbReference>
<dbReference type="Proteomes" id="UP000886687">
    <property type="component" value="Unassembled WGS sequence"/>
</dbReference>
<evidence type="ECO:0000256" key="7">
    <source>
        <dbReference type="ARBA" id="ARBA00022842"/>
    </source>
</evidence>
<protein>
    <recommendedName>
        <fullName evidence="4">Histidinol-phosphatase</fullName>
        <ecNumber evidence="3">3.1.3.15</ecNumber>
    </recommendedName>
    <alternativeName>
        <fullName evidence="8">Histidinol-phosphate phosphatase</fullName>
    </alternativeName>
</protein>
<evidence type="ECO:0000256" key="2">
    <source>
        <dbReference type="ARBA" id="ARBA00009184"/>
    </source>
</evidence>
<evidence type="ECO:0000256" key="5">
    <source>
        <dbReference type="ARBA" id="ARBA00022723"/>
    </source>
</evidence>
<dbReference type="EC" id="3.1.3.15" evidence="3"/>
<gene>
    <name evidence="11" type="ORF">JAZ04_20465</name>
</gene>
<evidence type="ECO:0000256" key="1">
    <source>
        <dbReference type="ARBA" id="ARBA00004970"/>
    </source>
</evidence>
<dbReference type="InterPro" id="IPR023214">
    <property type="entry name" value="HAD_sf"/>
</dbReference>
<comment type="pathway">
    <text evidence="1">Amino-acid biosynthesis; L-histidine biosynthesis; L-histidine from 5-phospho-alpha-D-ribose 1-diphosphate: step 8/9.</text>
</comment>
<evidence type="ECO:0000256" key="9">
    <source>
        <dbReference type="ARBA" id="ARBA00052092"/>
    </source>
</evidence>
<evidence type="ECO:0000256" key="8">
    <source>
        <dbReference type="ARBA" id="ARBA00033209"/>
    </source>
</evidence>
<evidence type="ECO:0000256" key="10">
    <source>
        <dbReference type="ARBA" id="ARBA00053547"/>
    </source>
</evidence>
<dbReference type="GO" id="GO:0046872">
    <property type="term" value="F:metal ion binding"/>
    <property type="evidence" value="ECO:0007669"/>
    <property type="project" value="UniProtKB-KW"/>
</dbReference>
<comment type="caution">
    <text evidence="11">The sequence shown here is derived from an EMBL/GenBank/DDBJ whole genome shotgun (WGS) entry which is preliminary data.</text>
</comment>
<dbReference type="Pfam" id="PF12710">
    <property type="entry name" value="HAD"/>
    <property type="match status" value="1"/>
</dbReference>
<proteinExistence type="inferred from homology"/>
<comment type="function">
    <text evidence="10">Catalyzes the dephosphorylation of histidinol-phosphate to histidinol, the direct precursor of histidine.</text>
</comment>
<dbReference type="InterPro" id="IPR050582">
    <property type="entry name" value="HAD-like_SerB"/>
</dbReference>
<dbReference type="Gene3D" id="3.40.50.1000">
    <property type="entry name" value="HAD superfamily/HAD-like"/>
    <property type="match status" value="1"/>
</dbReference>
<sequence>MALAIFDLDNTLLAGDSDYLWGRFLVEQGIVDGEQYERENERFYEDYKAGRLDIHEFMRFSLKPLRKNPPQKLNQWRALFIEEKIIPIISEQAQQLVEKHRQAGDLLLIITATNAFVTSPIAQRFGIDHLIATEPEQIDGHYTGEVAGTPSFREGKVSRLNDWLDEFDQTMQGSWFYSDSHNDLPLLEQVAHPVAVDPDQTLAEVAKKRNWPILQLHSR</sequence>
<keyword evidence="6 11" id="KW-0378">Hydrolase</keyword>
<evidence type="ECO:0000256" key="6">
    <source>
        <dbReference type="ARBA" id="ARBA00022801"/>
    </source>
</evidence>
<dbReference type="NCBIfam" id="TIGR01488">
    <property type="entry name" value="HAD-SF-IB"/>
    <property type="match status" value="1"/>
</dbReference>
<dbReference type="PANTHER" id="PTHR43344">
    <property type="entry name" value="PHOSPHOSERINE PHOSPHATASE"/>
    <property type="match status" value="1"/>
</dbReference>
<comment type="similarity">
    <text evidence="2">Belongs to the HAD-like hydrolase superfamily. SerB family.</text>
</comment>
<organism evidence="11 12">
    <name type="scientific">Candidatus Thiodiazotropha lotti</name>
    <dbReference type="NCBI Taxonomy" id="2792787"/>
    <lineage>
        <taxon>Bacteria</taxon>
        <taxon>Pseudomonadati</taxon>
        <taxon>Pseudomonadota</taxon>
        <taxon>Gammaproteobacteria</taxon>
        <taxon>Chromatiales</taxon>
        <taxon>Sedimenticolaceae</taxon>
        <taxon>Candidatus Thiodiazotropha</taxon>
    </lineage>
</organism>
<accession>A0A9E4K8J4</accession>
<dbReference type="GO" id="GO:0004401">
    <property type="term" value="F:histidinol-phosphatase activity"/>
    <property type="evidence" value="ECO:0007669"/>
    <property type="project" value="UniProtKB-EC"/>
</dbReference>
<dbReference type="AlphaFoldDB" id="A0A9E4K8J4"/>
<evidence type="ECO:0000256" key="3">
    <source>
        <dbReference type="ARBA" id="ARBA00013085"/>
    </source>
</evidence>
<dbReference type="EMBL" id="JAEPDI010000024">
    <property type="protein sequence ID" value="MCG7941212.1"/>
    <property type="molecule type" value="Genomic_DNA"/>
</dbReference>
<dbReference type="InterPro" id="IPR036412">
    <property type="entry name" value="HAD-like_sf"/>
</dbReference>
<keyword evidence="5" id="KW-0479">Metal-binding</keyword>
<dbReference type="Gene3D" id="1.20.1440.100">
    <property type="entry name" value="SG protein - dephosphorylation function"/>
    <property type="match status" value="1"/>
</dbReference>